<dbReference type="GO" id="GO:0031624">
    <property type="term" value="F:ubiquitin conjugating enzyme binding"/>
    <property type="evidence" value="ECO:0007669"/>
    <property type="project" value="TreeGrafter"/>
</dbReference>
<dbReference type="PANTHER" id="PTHR45877:SF2">
    <property type="entry name" value="E3 UBIQUITIN-PROTEIN LIGASE SINA-RELATED"/>
    <property type="match status" value="1"/>
</dbReference>
<sequence length="298" mass="33440">MSHGSPSDEDQFLHFEATNPCSTVTPLLDSTLTPSLDPSWLEQLKSVLQCGVCGFICTPKLYQCTNGHLTCNQCLASLNKCPMCRDTSILNRNLTAERILMLLDPLLPCTYHPYGCGDLLCASDLAAHEALCACRPYPCPEMSCHRSDSLAAIHQHFVTSHSFKHFNASASTEELGLPETDRKMTMMGTIPKMFQCYKQVFLAHTAIYKGQLTIMTQILGNQDLANRFDYEITTHRGLGQMPHVFQARVQPLSQGQRFLLKYGPTFRLSLDEIPLHPFRGRVLWHTIAIHPANSKPHH</sequence>
<evidence type="ECO:0000256" key="9">
    <source>
        <dbReference type="ARBA" id="ARBA00022833"/>
    </source>
</evidence>
<dbReference type="InterPro" id="IPR049548">
    <property type="entry name" value="Sina-like_RING"/>
</dbReference>
<proteinExistence type="inferred from homology"/>
<keyword evidence="6" id="KW-0479">Metal-binding</keyword>
<protein>
    <recommendedName>
        <fullName evidence="4">RING-type E3 ubiquitin transferase</fullName>
        <ecNumber evidence="4">2.3.2.27</ecNumber>
    </recommendedName>
</protein>
<dbReference type="GO" id="GO:0043161">
    <property type="term" value="P:proteasome-mediated ubiquitin-dependent protein catabolic process"/>
    <property type="evidence" value="ECO:0007669"/>
    <property type="project" value="TreeGrafter"/>
</dbReference>
<keyword evidence="9" id="KW-0862">Zinc</keyword>
<dbReference type="GO" id="GO:0008270">
    <property type="term" value="F:zinc ion binding"/>
    <property type="evidence" value="ECO:0007669"/>
    <property type="project" value="UniProtKB-KW"/>
</dbReference>
<feature type="domain" description="SIAH-type" evidence="11">
    <location>
        <begin position="104"/>
        <end position="162"/>
    </location>
</feature>
<dbReference type="UniPathway" id="UPA00143"/>
<dbReference type="InterPro" id="IPR004162">
    <property type="entry name" value="SINA-like_animal"/>
</dbReference>
<evidence type="ECO:0000256" key="10">
    <source>
        <dbReference type="PROSITE-ProRule" id="PRU00455"/>
    </source>
</evidence>
<dbReference type="STRING" id="6832.A0A553NEL3"/>
<comment type="catalytic activity">
    <reaction evidence="1">
        <text>S-ubiquitinyl-[E2 ubiquitin-conjugating enzyme]-L-cysteine + [acceptor protein]-L-lysine = [E2 ubiquitin-conjugating enzyme]-L-cysteine + N(6)-ubiquitinyl-[acceptor protein]-L-lysine.</text>
        <dbReference type="EC" id="2.3.2.27"/>
    </reaction>
</comment>
<evidence type="ECO:0000256" key="5">
    <source>
        <dbReference type="ARBA" id="ARBA00022679"/>
    </source>
</evidence>
<dbReference type="Pfam" id="PF21362">
    <property type="entry name" value="Sina_RING"/>
    <property type="match status" value="1"/>
</dbReference>
<dbReference type="AlphaFoldDB" id="A0A553NEL3"/>
<evidence type="ECO:0000259" key="11">
    <source>
        <dbReference type="PROSITE" id="PS51081"/>
    </source>
</evidence>
<evidence type="ECO:0000256" key="4">
    <source>
        <dbReference type="ARBA" id="ARBA00012483"/>
    </source>
</evidence>
<reference evidence="12 13" key="1">
    <citation type="journal article" date="2018" name="Nat. Ecol. Evol.">
        <title>Genomic signatures of mitonuclear coevolution across populations of Tigriopus californicus.</title>
        <authorList>
            <person name="Barreto F.S."/>
            <person name="Watson E.T."/>
            <person name="Lima T.G."/>
            <person name="Willett C.S."/>
            <person name="Edmands S."/>
            <person name="Li W."/>
            <person name="Burton R.S."/>
        </authorList>
    </citation>
    <scope>NUCLEOTIDE SEQUENCE [LARGE SCALE GENOMIC DNA]</scope>
    <source>
        <strain evidence="12 13">San Diego</strain>
    </source>
</reference>
<name>A0A553NEL3_TIGCA</name>
<gene>
    <name evidence="12" type="ORF">TCAL_08289</name>
</gene>
<evidence type="ECO:0000256" key="6">
    <source>
        <dbReference type="ARBA" id="ARBA00022723"/>
    </source>
</evidence>
<dbReference type="OMA" id="DYEITTH"/>
<evidence type="ECO:0000256" key="3">
    <source>
        <dbReference type="ARBA" id="ARBA00009119"/>
    </source>
</evidence>
<keyword evidence="8" id="KW-0833">Ubl conjugation pathway</keyword>
<keyword evidence="13" id="KW-1185">Reference proteome</keyword>
<comment type="pathway">
    <text evidence="2">Protein modification; protein ubiquitination.</text>
</comment>
<dbReference type="EMBL" id="VCGU01000458">
    <property type="protein sequence ID" value="TRY63883.1"/>
    <property type="molecule type" value="Genomic_DNA"/>
</dbReference>
<dbReference type="Proteomes" id="UP000318571">
    <property type="component" value="Chromosome 10"/>
</dbReference>
<dbReference type="PANTHER" id="PTHR45877">
    <property type="entry name" value="E3 UBIQUITIN-PROTEIN LIGASE SIAH2"/>
    <property type="match status" value="1"/>
</dbReference>
<comment type="caution">
    <text evidence="12">The sequence shown here is derived from an EMBL/GenBank/DDBJ whole genome shotgun (WGS) entry which is preliminary data.</text>
</comment>
<dbReference type="EC" id="2.3.2.27" evidence="4"/>
<dbReference type="PROSITE" id="PS51081">
    <property type="entry name" value="ZF_SIAH"/>
    <property type="match status" value="1"/>
</dbReference>
<dbReference type="SUPFAM" id="SSF49599">
    <property type="entry name" value="TRAF domain-like"/>
    <property type="match status" value="1"/>
</dbReference>
<evidence type="ECO:0000256" key="7">
    <source>
        <dbReference type="ARBA" id="ARBA00022771"/>
    </source>
</evidence>
<keyword evidence="5" id="KW-0808">Transferase</keyword>
<dbReference type="InterPro" id="IPR013010">
    <property type="entry name" value="Znf_SIAH"/>
</dbReference>
<organism evidence="12 13">
    <name type="scientific">Tigriopus californicus</name>
    <name type="common">Marine copepod</name>
    <dbReference type="NCBI Taxonomy" id="6832"/>
    <lineage>
        <taxon>Eukaryota</taxon>
        <taxon>Metazoa</taxon>
        <taxon>Ecdysozoa</taxon>
        <taxon>Arthropoda</taxon>
        <taxon>Crustacea</taxon>
        <taxon>Multicrustacea</taxon>
        <taxon>Hexanauplia</taxon>
        <taxon>Copepoda</taxon>
        <taxon>Harpacticoida</taxon>
        <taxon>Harpacticidae</taxon>
        <taxon>Tigriopus</taxon>
    </lineage>
</organism>
<dbReference type="Gene3D" id="3.30.40.10">
    <property type="entry name" value="Zinc/RING finger domain, C3HC4 (zinc finger)"/>
    <property type="match status" value="1"/>
</dbReference>
<keyword evidence="7 10" id="KW-0863">Zinc-finger</keyword>
<dbReference type="Pfam" id="PF21361">
    <property type="entry name" value="Sina_ZnF"/>
    <property type="match status" value="1"/>
</dbReference>
<dbReference type="InterPro" id="IPR013083">
    <property type="entry name" value="Znf_RING/FYVE/PHD"/>
</dbReference>
<evidence type="ECO:0000313" key="13">
    <source>
        <dbReference type="Proteomes" id="UP000318571"/>
    </source>
</evidence>
<dbReference type="GO" id="GO:0061630">
    <property type="term" value="F:ubiquitin protein ligase activity"/>
    <property type="evidence" value="ECO:0007669"/>
    <property type="project" value="UniProtKB-EC"/>
</dbReference>
<evidence type="ECO:0000256" key="8">
    <source>
        <dbReference type="ARBA" id="ARBA00022786"/>
    </source>
</evidence>
<evidence type="ECO:0000256" key="1">
    <source>
        <dbReference type="ARBA" id="ARBA00000900"/>
    </source>
</evidence>
<evidence type="ECO:0000256" key="2">
    <source>
        <dbReference type="ARBA" id="ARBA00004906"/>
    </source>
</evidence>
<evidence type="ECO:0000313" key="12">
    <source>
        <dbReference type="EMBL" id="TRY63883.1"/>
    </source>
</evidence>
<accession>A0A553NEL3</accession>
<dbReference type="GO" id="GO:0005737">
    <property type="term" value="C:cytoplasm"/>
    <property type="evidence" value="ECO:0007669"/>
    <property type="project" value="TreeGrafter"/>
</dbReference>
<dbReference type="GO" id="GO:0016567">
    <property type="term" value="P:protein ubiquitination"/>
    <property type="evidence" value="ECO:0007669"/>
    <property type="project" value="UniProtKB-UniPathway"/>
</dbReference>
<comment type="similarity">
    <text evidence="3">Belongs to the SINA (Seven in absentia) family.</text>
</comment>